<name>A0A914WDT2_9BILA</name>
<organism evidence="1 2">
    <name type="scientific">Plectus sambesii</name>
    <dbReference type="NCBI Taxonomy" id="2011161"/>
    <lineage>
        <taxon>Eukaryota</taxon>
        <taxon>Metazoa</taxon>
        <taxon>Ecdysozoa</taxon>
        <taxon>Nematoda</taxon>
        <taxon>Chromadorea</taxon>
        <taxon>Plectida</taxon>
        <taxon>Plectina</taxon>
        <taxon>Plectoidea</taxon>
        <taxon>Plectidae</taxon>
        <taxon>Plectus</taxon>
    </lineage>
</organism>
<protein>
    <submittedName>
        <fullName evidence="2">Uncharacterized protein</fullName>
    </submittedName>
</protein>
<evidence type="ECO:0000313" key="1">
    <source>
        <dbReference type="Proteomes" id="UP000887566"/>
    </source>
</evidence>
<dbReference type="AlphaFoldDB" id="A0A914WDT2"/>
<proteinExistence type="predicted"/>
<keyword evidence="1" id="KW-1185">Reference proteome</keyword>
<evidence type="ECO:0000313" key="2">
    <source>
        <dbReference type="WBParaSite" id="PSAMB.scaffold373size54233.g5505.t1"/>
    </source>
</evidence>
<dbReference type="Proteomes" id="UP000887566">
    <property type="component" value="Unplaced"/>
</dbReference>
<sequence length="98" mass="11080">MPQILPELSPLQSMRIAVCGQSRAMDRSLFLFALSFIFCSLWLQSTEARLVFFRPEQDGPSSYEHADSDVFVVGYGTDRAVPRPVDAFRHDQMRPANG</sequence>
<accession>A0A914WDT2</accession>
<dbReference type="WBParaSite" id="PSAMB.scaffold373size54233.g5505.t1">
    <property type="protein sequence ID" value="PSAMB.scaffold373size54233.g5505.t1"/>
    <property type="gene ID" value="PSAMB.scaffold373size54233.g5505"/>
</dbReference>
<reference evidence="2" key="1">
    <citation type="submission" date="2022-11" db="UniProtKB">
        <authorList>
            <consortium name="WormBaseParasite"/>
        </authorList>
    </citation>
    <scope>IDENTIFICATION</scope>
</reference>